<dbReference type="AlphaFoldDB" id="A0AAD7JIK9"/>
<dbReference type="SMART" id="SM00647">
    <property type="entry name" value="IBR"/>
    <property type="match status" value="2"/>
</dbReference>
<dbReference type="InterPro" id="IPR013083">
    <property type="entry name" value="Znf_RING/FYVE/PHD"/>
</dbReference>
<dbReference type="InterPro" id="IPR001841">
    <property type="entry name" value="Znf_RING"/>
</dbReference>
<dbReference type="PROSITE" id="PS50103">
    <property type="entry name" value="ZF_C3H1"/>
    <property type="match status" value="3"/>
</dbReference>
<dbReference type="Pfam" id="PF22191">
    <property type="entry name" value="IBR_1"/>
    <property type="match status" value="1"/>
</dbReference>
<dbReference type="InterPro" id="IPR000571">
    <property type="entry name" value="Znf_CCCH"/>
</dbReference>
<dbReference type="GO" id="GO:0061630">
    <property type="term" value="F:ubiquitin protein ligase activity"/>
    <property type="evidence" value="ECO:0007669"/>
    <property type="project" value="UniProtKB-EC"/>
</dbReference>
<dbReference type="Pfam" id="PF01485">
    <property type="entry name" value="IBR"/>
    <property type="match status" value="1"/>
</dbReference>
<dbReference type="Gene3D" id="3.30.40.10">
    <property type="entry name" value="Zinc/RING finger domain, C3HC4 (zinc finger)"/>
    <property type="match status" value="1"/>
</dbReference>
<dbReference type="SMART" id="SM00184">
    <property type="entry name" value="RING"/>
    <property type="match status" value="1"/>
</dbReference>
<dbReference type="InterPro" id="IPR044066">
    <property type="entry name" value="TRIAD_supradom"/>
</dbReference>
<dbReference type="InterPro" id="IPR017907">
    <property type="entry name" value="Znf_RING_CS"/>
</dbReference>
<evidence type="ECO:0000256" key="1">
    <source>
        <dbReference type="ARBA" id="ARBA00001798"/>
    </source>
</evidence>
<keyword evidence="4 9" id="KW-0479">Metal-binding</keyword>
<reference evidence="13" key="1">
    <citation type="submission" date="2023-03" db="EMBL/GenBank/DDBJ databases">
        <title>Massive genome expansion in bonnet fungi (Mycena s.s.) driven by repeated elements and novel gene families across ecological guilds.</title>
        <authorList>
            <consortium name="Lawrence Berkeley National Laboratory"/>
            <person name="Harder C.B."/>
            <person name="Miyauchi S."/>
            <person name="Viragh M."/>
            <person name="Kuo A."/>
            <person name="Thoen E."/>
            <person name="Andreopoulos B."/>
            <person name="Lu D."/>
            <person name="Skrede I."/>
            <person name="Drula E."/>
            <person name="Henrissat B."/>
            <person name="Morin E."/>
            <person name="Kohler A."/>
            <person name="Barry K."/>
            <person name="LaButti K."/>
            <person name="Morin E."/>
            <person name="Salamov A."/>
            <person name="Lipzen A."/>
            <person name="Mereny Z."/>
            <person name="Hegedus B."/>
            <person name="Baldrian P."/>
            <person name="Stursova M."/>
            <person name="Weitz H."/>
            <person name="Taylor A."/>
            <person name="Grigoriev I.V."/>
            <person name="Nagy L.G."/>
            <person name="Martin F."/>
            <person name="Kauserud H."/>
        </authorList>
    </citation>
    <scope>NUCLEOTIDE SEQUENCE</scope>
    <source>
        <strain evidence="13">CBHHK182m</strain>
    </source>
</reference>
<dbReference type="PANTHER" id="PTHR11685">
    <property type="entry name" value="RBR FAMILY RING FINGER AND IBR DOMAIN-CONTAINING"/>
    <property type="match status" value="1"/>
</dbReference>
<keyword evidence="6 9" id="KW-0863">Zinc-finger</keyword>
<dbReference type="InterPro" id="IPR002867">
    <property type="entry name" value="IBR_dom"/>
</dbReference>
<keyword evidence="3" id="KW-0808">Transferase</keyword>
<keyword evidence="8 9" id="KW-0862">Zinc</keyword>
<comment type="catalytic activity">
    <reaction evidence="1">
        <text>[E2 ubiquitin-conjugating enzyme]-S-ubiquitinyl-L-cysteine + [acceptor protein]-L-lysine = [E2 ubiquitin-conjugating enzyme]-L-cysteine + [acceptor protein]-N(6)-ubiquitinyl-L-lysine.</text>
        <dbReference type="EC" id="2.3.2.31"/>
    </reaction>
</comment>
<feature type="domain" description="C3H1-type" evidence="11">
    <location>
        <begin position="4"/>
        <end position="26"/>
    </location>
</feature>
<keyword evidence="5" id="KW-0677">Repeat</keyword>
<comment type="caution">
    <text evidence="13">The sequence shown here is derived from an EMBL/GenBank/DDBJ whole genome shotgun (WGS) entry which is preliminary data.</text>
</comment>
<evidence type="ECO:0000313" key="14">
    <source>
        <dbReference type="Proteomes" id="UP001215598"/>
    </source>
</evidence>
<keyword evidence="7" id="KW-0833">Ubl conjugation pathway</keyword>
<dbReference type="InterPro" id="IPR012677">
    <property type="entry name" value="Nucleotide-bd_a/b_plait_sf"/>
</dbReference>
<keyword evidence="14" id="KW-1185">Reference proteome</keyword>
<dbReference type="GO" id="GO:0003676">
    <property type="term" value="F:nucleic acid binding"/>
    <property type="evidence" value="ECO:0007669"/>
    <property type="project" value="InterPro"/>
</dbReference>
<dbReference type="SUPFAM" id="SSF57850">
    <property type="entry name" value="RING/U-box"/>
    <property type="match status" value="2"/>
</dbReference>
<dbReference type="CDD" id="cd16449">
    <property type="entry name" value="RING-HC"/>
    <property type="match status" value="1"/>
</dbReference>
<feature type="zinc finger region" description="C3H1-type" evidence="9">
    <location>
        <begin position="4"/>
        <end position="26"/>
    </location>
</feature>
<evidence type="ECO:0000256" key="2">
    <source>
        <dbReference type="ARBA" id="ARBA00012251"/>
    </source>
</evidence>
<dbReference type="Gene3D" id="3.30.70.330">
    <property type="match status" value="1"/>
</dbReference>
<feature type="zinc finger region" description="C3H1-type" evidence="9">
    <location>
        <begin position="76"/>
        <end position="102"/>
    </location>
</feature>
<dbReference type="InterPro" id="IPR027370">
    <property type="entry name" value="Znf-RING_euk"/>
</dbReference>
<dbReference type="EMBL" id="JARKIB010000025">
    <property type="protein sequence ID" value="KAJ7765586.1"/>
    <property type="molecule type" value="Genomic_DNA"/>
</dbReference>
<dbReference type="EC" id="2.3.2.31" evidence="2"/>
<protein>
    <recommendedName>
        <fullName evidence="2">RBR-type E3 ubiquitin transferase</fullName>
        <ecNumber evidence="2">2.3.2.31</ecNumber>
    </recommendedName>
</protein>
<accession>A0AAD7JIK9</accession>
<dbReference type="Pfam" id="PF00642">
    <property type="entry name" value="zf-CCCH"/>
    <property type="match status" value="1"/>
</dbReference>
<evidence type="ECO:0000256" key="3">
    <source>
        <dbReference type="ARBA" id="ARBA00022679"/>
    </source>
</evidence>
<evidence type="ECO:0000256" key="6">
    <source>
        <dbReference type="ARBA" id="ARBA00022771"/>
    </source>
</evidence>
<gene>
    <name evidence="13" type="ORF">B0H16DRAFT_1367298</name>
</gene>
<feature type="zinc finger region" description="C3H1-type" evidence="9">
    <location>
        <begin position="41"/>
        <end position="68"/>
    </location>
</feature>
<proteinExistence type="predicted"/>
<name>A0AAD7JIK9_9AGAR</name>
<dbReference type="PROSITE" id="PS50089">
    <property type="entry name" value="ZF_RING_2"/>
    <property type="match status" value="1"/>
</dbReference>
<evidence type="ECO:0000256" key="7">
    <source>
        <dbReference type="ARBA" id="ARBA00022786"/>
    </source>
</evidence>
<evidence type="ECO:0000256" key="4">
    <source>
        <dbReference type="ARBA" id="ARBA00022723"/>
    </source>
</evidence>
<organism evidence="13 14">
    <name type="scientific">Mycena metata</name>
    <dbReference type="NCBI Taxonomy" id="1033252"/>
    <lineage>
        <taxon>Eukaryota</taxon>
        <taxon>Fungi</taxon>
        <taxon>Dikarya</taxon>
        <taxon>Basidiomycota</taxon>
        <taxon>Agaricomycotina</taxon>
        <taxon>Agaricomycetes</taxon>
        <taxon>Agaricomycetidae</taxon>
        <taxon>Agaricales</taxon>
        <taxon>Marasmiineae</taxon>
        <taxon>Mycenaceae</taxon>
        <taxon>Mycena</taxon>
    </lineage>
</organism>
<feature type="domain" description="C3H1-type" evidence="11">
    <location>
        <begin position="76"/>
        <end position="102"/>
    </location>
</feature>
<dbReference type="Gene3D" id="4.10.1000.10">
    <property type="entry name" value="Zinc finger, CCCH-type"/>
    <property type="match status" value="2"/>
</dbReference>
<sequence>MSQPCVFFLRNACSYGDTCRNSHAAPTGVPKLDALRTSVNPLISPPCGFFLRGRCRFGDECREYHPPSASGSVQVTEKSACRFFSRGSCMKGNECPYSHETPPDLIPAPTPIPPMRKRPQADSTGDVKIPPVASPIQSWRSQLNTKTETEVRAPIVPIAVTQRDDLESQEVHSSADRVTYNCNVEFGVGAVVLQVVTPFESRRVLISNVPPSASDTAISLALARFTRSTELQIHRPTYASLPTVTLGFADSAAAAQAVASISEVSLDGNVLRGQLDLRVSAAAEEGTGVLRGRKVKLTWYGRRASAFVHYLTVQSAEEHCQRLDGASYRGYTLSASFRRPATAPVPTFRRRIVMHSTQIHTVMIRNLPLDVSDTDLRRFCKAERVVIDHPPCPADSPDQMRRLLEDFGPVDMFDTLPMSKSTAKLVAFAQFQTADAAAAAESALRTTSPPFLGRTPFFIERTFSVKYSIRPALFSKVRGPIDLLAGLHPSMIRYYLDEISTDPVILVLHGSDPKTLGRVKAELDRVVQGELLVLDGQKFWDDFFVDAEGQTFVDSVITTSHVFVRSDTRTRTIRLFGPEAERLQTRNLILEKLIEVRARRHVFPLRKDLIRLLLRGKMHQIQESIGTDRLVLDVVARTLTVTGDENHLRRVRLVLESGSLPTDRDNNDGEATSDTLCPVCFCGVEDAVRLNCGHTYCRDCLQHYLRQAPQDSGFSPRKCVAELLSPGDTTPASVPCGLGIPYPIIRSLLTSAEEDSLLHTSFLAHVNEHPTEFRYCPSPNCEMVYRSGTISSTPDSGFQCPSCLIHICPACNVEYHDGVTCAEHQDNLSGGLAALARWREENGVKQCPNCHADIEKNGGCNHMRCALCRTHICWVCLKTFPDHGNDGPGGIYSHMRREHGGIGI</sequence>
<dbReference type="InterPro" id="IPR036855">
    <property type="entry name" value="Znf_CCCH_sf"/>
</dbReference>
<dbReference type="Gene3D" id="1.20.120.1750">
    <property type="match status" value="1"/>
</dbReference>
<evidence type="ECO:0000313" key="13">
    <source>
        <dbReference type="EMBL" id="KAJ7765586.1"/>
    </source>
</evidence>
<dbReference type="SUPFAM" id="SSF90229">
    <property type="entry name" value="CCCH zinc finger"/>
    <property type="match status" value="1"/>
</dbReference>
<dbReference type="Pfam" id="PF13445">
    <property type="entry name" value="zf-RING_UBOX"/>
    <property type="match status" value="1"/>
</dbReference>
<evidence type="ECO:0000259" key="11">
    <source>
        <dbReference type="PROSITE" id="PS50103"/>
    </source>
</evidence>
<dbReference type="InterPro" id="IPR035979">
    <property type="entry name" value="RBD_domain_sf"/>
</dbReference>
<evidence type="ECO:0000256" key="5">
    <source>
        <dbReference type="ARBA" id="ARBA00022737"/>
    </source>
</evidence>
<dbReference type="GO" id="GO:0016567">
    <property type="term" value="P:protein ubiquitination"/>
    <property type="evidence" value="ECO:0007669"/>
    <property type="project" value="InterPro"/>
</dbReference>
<dbReference type="InterPro" id="IPR031127">
    <property type="entry name" value="E3_UB_ligase_RBR"/>
</dbReference>
<dbReference type="PROSITE" id="PS00518">
    <property type="entry name" value="ZF_RING_1"/>
    <property type="match status" value="1"/>
</dbReference>
<dbReference type="SUPFAM" id="SSF54928">
    <property type="entry name" value="RNA-binding domain, RBD"/>
    <property type="match status" value="2"/>
</dbReference>
<evidence type="ECO:0000256" key="8">
    <source>
        <dbReference type="ARBA" id="ARBA00022833"/>
    </source>
</evidence>
<evidence type="ECO:0000259" key="10">
    <source>
        <dbReference type="PROSITE" id="PS50089"/>
    </source>
</evidence>
<evidence type="ECO:0000256" key="9">
    <source>
        <dbReference type="PROSITE-ProRule" id="PRU00723"/>
    </source>
</evidence>
<feature type="domain" description="C3H1-type" evidence="11">
    <location>
        <begin position="41"/>
        <end position="68"/>
    </location>
</feature>
<feature type="domain" description="RING-type" evidence="12">
    <location>
        <begin position="673"/>
        <end position="898"/>
    </location>
</feature>
<dbReference type="GO" id="GO:0008270">
    <property type="term" value="F:zinc ion binding"/>
    <property type="evidence" value="ECO:0007669"/>
    <property type="project" value="UniProtKB-KW"/>
</dbReference>
<dbReference type="CDD" id="cd20335">
    <property type="entry name" value="BRcat_RBR"/>
    <property type="match status" value="1"/>
</dbReference>
<dbReference type="Proteomes" id="UP001215598">
    <property type="component" value="Unassembled WGS sequence"/>
</dbReference>
<dbReference type="SMART" id="SM00356">
    <property type="entry name" value="ZnF_C3H1"/>
    <property type="match status" value="3"/>
</dbReference>
<feature type="domain" description="RING-type" evidence="10">
    <location>
        <begin position="677"/>
        <end position="719"/>
    </location>
</feature>
<evidence type="ECO:0000259" key="12">
    <source>
        <dbReference type="PROSITE" id="PS51873"/>
    </source>
</evidence>
<dbReference type="PROSITE" id="PS51873">
    <property type="entry name" value="TRIAD"/>
    <property type="match status" value="1"/>
</dbReference>